<dbReference type="Pfam" id="PF09428">
    <property type="entry name" value="DUF2011"/>
    <property type="match status" value="1"/>
</dbReference>
<keyword evidence="3" id="KW-1185">Reference proteome</keyword>
<dbReference type="HOGENOM" id="CLU_051875_0_1_1"/>
<dbReference type="EMBL" id="JH767556">
    <property type="protein sequence ID" value="EON61606.1"/>
    <property type="molecule type" value="Genomic_DNA"/>
</dbReference>
<evidence type="ECO:0000313" key="2">
    <source>
        <dbReference type="EMBL" id="EON61606.1"/>
    </source>
</evidence>
<dbReference type="Proteomes" id="UP000016924">
    <property type="component" value="Unassembled WGS sequence"/>
</dbReference>
<feature type="compositionally biased region" description="Basic residues" evidence="1">
    <location>
        <begin position="172"/>
        <end position="188"/>
    </location>
</feature>
<dbReference type="OMA" id="WRVIHLK"/>
<feature type="compositionally biased region" description="Basic and acidic residues" evidence="1">
    <location>
        <begin position="1"/>
        <end position="14"/>
    </location>
</feature>
<dbReference type="STRING" id="1168221.R7YJ25"/>
<protein>
    <submittedName>
        <fullName evidence="2">Uncharacterized protein</fullName>
    </submittedName>
</protein>
<accession>R7YJ25</accession>
<proteinExistence type="predicted"/>
<evidence type="ECO:0000256" key="1">
    <source>
        <dbReference type="SAM" id="MobiDB-lite"/>
    </source>
</evidence>
<organism evidence="2 3">
    <name type="scientific">Coniosporium apollinis (strain CBS 100218)</name>
    <name type="common">Rock-inhabiting black yeast</name>
    <dbReference type="NCBI Taxonomy" id="1168221"/>
    <lineage>
        <taxon>Eukaryota</taxon>
        <taxon>Fungi</taxon>
        <taxon>Dikarya</taxon>
        <taxon>Ascomycota</taxon>
        <taxon>Pezizomycotina</taxon>
        <taxon>Dothideomycetes</taxon>
        <taxon>Dothideomycetes incertae sedis</taxon>
        <taxon>Coniosporium</taxon>
    </lineage>
</organism>
<dbReference type="OrthoDB" id="5425061at2759"/>
<feature type="compositionally biased region" description="Polar residues" evidence="1">
    <location>
        <begin position="49"/>
        <end position="59"/>
    </location>
</feature>
<evidence type="ECO:0000313" key="3">
    <source>
        <dbReference type="Proteomes" id="UP000016924"/>
    </source>
</evidence>
<dbReference type="RefSeq" id="XP_007776923.1">
    <property type="nucleotide sequence ID" value="XM_007778733.1"/>
</dbReference>
<dbReference type="AlphaFoldDB" id="R7YJ25"/>
<gene>
    <name evidence="2" type="ORF">W97_00821</name>
</gene>
<feature type="region of interest" description="Disordered" evidence="1">
    <location>
        <begin position="155"/>
        <end position="254"/>
    </location>
</feature>
<sequence>MFGLQEAKRIRRAELYSPQSSPRSSPDPALTELLRSRVQHKFDAIDRSAQPQNNGNNHEQSGDELEFRLFATPTTVTTSGPQKIRLRSPSLDNAASGFVQPYRPSSYYFTGDLSTAELERLESVAVSGDGVIVRSRSPWPGSAYAWKVTTVSAASKVRSSTTEETQRGAGVGKRKRIGKKHRIALRKKAQVEAEKKAAATRTAAEREAAEREKRTKRNREKKVKKKEKEKAKKTAAKAGEVLSGPGDGSDADSP</sequence>
<feature type="compositionally biased region" description="Basic and acidic residues" evidence="1">
    <location>
        <begin position="189"/>
        <end position="213"/>
    </location>
</feature>
<feature type="region of interest" description="Disordered" evidence="1">
    <location>
        <begin position="1"/>
        <end position="65"/>
    </location>
</feature>
<reference evidence="3" key="1">
    <citation type="submission" date="2012-06" db="EMBL/GenBank/DDBJ databases">
        <title>The genome sequence of Coniosporium apollinis CBS 100218.</title>
        <authorList>
            <consortium name="The Broad Institute Genome Sequencing Platform"/>
            <person name="Cuomo C."/>
            <person name="Gorbushina A."/>
            <person name="Noack S."/>
            <person name="Walker B."/>
            <person name="Young S.K."/>
            <person name="Zeng Q."/>
            <person name="Gargeya S."/>
            <person name="Fitzgerald M."/>
            <person name="Haas B."/>
            <person name="Abouelleil A."/>
            <person name="Alvarado L."/>
            <person name="Arachchi H.M."/>
            <person name="Berlin A.M."/>
            <person name="Chapman S.B."/>
            <person name="Goldberg J."/>
            <person name="Griggs A."/>
            <person name="Gujja S."/>
            <person name="Hansen M."/>
            <person name="Howarth C."/>
            <person name="Imamovic A."/>
            <person name="Larimer J."/>
            <person name="McCowan C."/>
            <person name="Montmayeur A."/>
            <person name="Murphy C."/>
            <person name="Neiman D."/>
            <person name="Pearson M."/>
            <person name="Priest M."/>
            <person name="Roberts A."/>
            <person name="Saif S."/>
            <person name="Shea T."/>
            <person name="Sisk P."/>
            <person name="Sykes S."/>
            <person name="Wortman J."/>
            <person name="Nusbaum C."/>
            <person name="Birren B."/>
        </authorList>
    </citation>
    <scope>NUCLEOTIDE SEQUENCE [LARGE SCALE GENOMIC DNA]</scope>
    <source>
        <strain evidence="3">CBS 100218</strain>
    </source>
</reference>
<name>R7YJ25_CONA1</name>
<dbReference type="InterPro" id="IPR018555">
    <property type="entry name" value="C630.06c-like"/>
</dbReference>
<dbReference type="eggNOG" id="ENOG502SH2S">
    <property type="taxonomic scope" value="Eukaryota"/>
</dbReference>
<feature type="compositionally biased region" description="Basic residues" evidence="1">
    <location>
        <begin position="214"/>
        <end position="225"/>
    </location>
</feature>
<feature type="compositionally biased region" description="Low complexity" evidence="1">
    <location>
        <begin position="17"/>
        <end position="28"/>
    </location>
</feature>
<dbReference type="GeneID" id="19898132"/>